<proteinExistence type="predicted"/>
<accession>A0AAD9IYM5</accession>
<dbReference type="AlphaFoldDB" id="A0AAD9IYM5"/>
<evidence type="ECO:0000256" key="1">
    <source>
        <dbReference type="SAM" id="Phobius"/>
    </source>
</evidence>
<keyword evidence="1" id="KW-1133">Transmembrane helix</keyword>
<feature type="transmembrane region" description="Helical" evidence="1">
    <location>
        <begin position="127"/>
        <end position="148"/>
    </location>
</feature>
<feature type="transmembrane region" description="Helical" evidence="1">
    <location>
        <begin position="169"/>
        <end position="187"/>
    </location>
</feature>
<keyword evidence="1" id="KW-0812">Transmembrane</keyword>
<sequence>MSLALPLFVTQASSCLNCSISLMFCGRLDKIHFDGAILANVLINALGLSLAIGLSTSCDTLFSQVYGSANKHKLGLAFFIHVPLSKYLESQGIIRPSMIIGLLSNVINVVIHLILVTKMEYGLDGSSIAQASAHVAFLSLTVVYIILFKVYKLTWTGWSTECLLDWSQMLWLGWFGLIMTCIAWWSYEAGQILSGFEESGHSYRDNPGYGESSDNLDLCPDGDHNFSHVSDTNYRDPGKGLELWDTRQSIYRSYSSNYRPGTIISQMCSGVCGIVFPDGYWTELKKMMYFSLSLERCYCVELRLSQEICYCVELRLSQESCYCVELRLSQERCYCVELRLSQERCYCVELRLSQERCYCVELRLSQERCYCVELRLSQERCYCVELRLSQERMFTVVTGEMLLCRVTVVTGEMLLCRVTVVTGEMLLCRALDRVNIATEEEPPSDRTLLDK</sequence>
<gene>
    <name evidence="2" type="ORF">LSH36_922g02024</name>
</gene>
<name>A0AAD9IYM5_9ANNE</name>
<organism evidence="2 3">
    <name type="scientific">Paralvinella palmiformis</name>
    <dbReference type="NCBI Taxonomy" id="53620"/>
    <lineage>
        <taxon>Eukaryota</taxon>
        <taxon>Metazoa</taxon>
        <taxon>Spiralia</taxon>
        <taxon>Lophotrochozoa</taxon>
        <taxon>Annelida</taxon>
        <taxon>Polychaeta</taxon>
        <taxon>Sedentaria</taxon>
        <taxon>Canalipalpata</taxon>
        <taxon>Terebellida</taxon>
        <taxon>Terebelliformia</taxon>
        <taxon>Alvinellidae</taxon>
        <taxon>Paralvinella</taxon>
    </lineage>
</organism>
<comment type="caution">
    <text evidence="2">The sequence shown here is derived from an EMBL/GenBank/DDBJ whole genome shotgun (WGS) entry which is preliminary data.</text>
</comment>
<keyword evidence="1" id="KW-0472">Membrane</keyword>
<feature type="transmembrane region" description="Helical" evidence="1">
    <location>
        <begin position="31"/>
        <end position="54"/>
    </location>
</feature>
<protein>
    <submittedName>
        <fullName evidence="2">Uncharacterized protein</fullName>
    </submittedName>
</protein>
<feature type="transmembrane region" description="Helical" evidence="1">
    <location>
        <begin position="93"/>
        <end position="115"/>
    </location>
</feature>
<evidence type="ECO:0000313" key="2">
    <source>
        <dbReference type="EMBL" id="KAK2142710.1"/>
    </source>
</evidence>
<evidence type="ECO:0000313" key="3">
    <source>
        <dbReference type="Proteomes" id="UP001208570"/>
    </source>
</evidence>
<dbReference type="PANTHER" id="PTHR11206">
    <property type="entry name" value="MULTIDRUG RESISTANCE PROTEIN"/>
    <property type="match status" value="1"/>
</dbReference>
<dbReference type="Proteomes" id="UP001208570">
    <property type="component" value="Unassembled WGS sequence"/>
</dbReference>
<dbReference type="EMBL" id="JAODUP010000922">
    <property type="protein sequence ID" value="KAK2142710.1"/>
    <property type="molecule type" value="Genomic_DNA"/>
</dbReference>
<keyword evidence="3" id="KW-1185">Reference proteome</keyword>
<reference evidence="2" key="1">
    <citation type="journal article" date="2023" name="Mol. Biol. Evol.">
        <title>Third-Generation Sequencing Reveals the Adaptive Role of the Epigenome in Three Deep-Sea Polychaetes.</title>
        <authorList>
            <person name="Perez M."/>
            <person name="Aroh O."/>
            <person name="Sun Y."/>
            <person name="Lan Y."/>
            <person name="Juniper S.K."/>
            <person name="Young C.R."/>
            <person name="Angers B."/>
            <person name="Qian P.Y."/>
        </authorList>
    </citation>
    <scope>NUCLEOTIDE SEQUENCE</scope>
    <source>
        <strain evidence="2">P08H-3</strain>
    </source>
</reference>